<keyword evidence="8" id="KW-1185">Reference proteome</keyword>
<gene>
    <name evidence="7" type="ORF">JCR33_05980</name>
</gene>
<accession>A0A934MF95</accession>
<evidence type="ECO:0000259" key="5">
    <source>
        <dbReference type="PROSITE" id="PS50125"/>
    </source>
</evidence>
<dbReference type="InterPro" id="IPR012675">
    <property type="entry name" value="Beta-grasp_dom_sf"/>
</dbReference>
<comment type="subcellular location">
    <subcellularLocation>
        <location evidence="1">Cell membrane</location>
        <topology evidence="1">Multi-pass membrane protein</topology>
    </subcellularLocation>
</comment>
<sequence>MRRVLQRRPGEPRMRLVSGLILFAYATCHLVNHAFGLGTLAALQKATAVLLGPWQTSIGTAALYGAFVVHIGLGLRSIWRRRHLRIPPGEVWQMALGLSIPLFLIKHVTGTFLANVAGLEVGYPKVLYAMFVSSPDQLLPQQMTLLVIVWVHGIIGLHMWLRGRNGYRRWLPLFSVFAVLVPVLALVGVSNAGWTVELMTATDPALRADLGPAEPGTARAAAEAWVGSVDFWATTGYAGLVVLLLGLRFGREWYARRFHGVAITYPGQRRVVIPAGFTVLEASRWGGVAHAAVCGGRGRCSTCRVRILSGLRNAPPPGPTEAATLRRIAAAPEVRLACQLRPTGAMRVVPLAPAGESLPRGTLGGGPVDDGGREMLVTAVAVDMRDSTGLTAARLPYDAFYIVDRFIAAVADAIQRDGGEITGIAGDGVMSLFGIGGDAEAGARDAIAAARHIIANVERLNRELAGELSAPLRFGIGVHSGHSIVGMLGPLGQRTFQFLGDTGNIASRLEGLTKVDGTVVALSEATLDLLDAPEPPVAAVETQPRGLPSRLTARFFDADSYTDWSSRLDRRG</sequence>
<dbReference type="RefSeq" id="WP_198881105.1">
    <property type="nucleotide sequence ID" value="NZ_JAEKJA010000003.1"/>
</dbReference>
<organism evidence="7 8">
    <name type="scientific">Acuticoccus mangrovi</name>
    <dbReference type="NCBI Taxonomy" id="2796142"/>
    <lineage>
        <taxon>Bacteria</taxon>
        <taxon>Pseudomonadati</taxon>
        <taxon>Pseudomonadota</taxon>
        <taxon>Alphaproteobacteria</taxon>
        <taxon>Hyphomicrobiales</taxon>
        <taxon>Amorphaceae</taxon>
        <taxon>Acuticoccus</taxon>
    </lineage>
</organism>
<evidence type="ECO:0000313" key="7">
    <source>
        <dbReference type="EMBL" id="MBJ3775228.1"/>
    </source>
</evidence>
<dbReference type="CDD" id="cd00207">
    <property type="entry name" value="fer2"/>
    <property type="match status" value="1"/>
</dbReference>
<keyword evidence="4" id="KW-1133">Transmembrane helix</keyword>
<reference evidence="7" key="1">
    <citation type="submission" date="2020-12" db="EMBL/GenBank/DDBJ databases">
        <title>Bacterial taxonomy.</title>
        <authorList>
            <person name="Pan X."/>
        </authorList>
    </citation>
    <scope>NUCLEOTIDE SEQUENCE</scope>
    <source>
        <strain evidence="7">B2012</strain>
    </source>
</reference>
<dbReference type="InterPro" id="IPR001054">
    <property type="entry name" value="A/G_cyclase"/>
</dbReference>
<feature type="transmembrane region" description="Helical" evidence="4">
    <location>
        <begin position="61"/>
        <end position="79"/>
    </location>
</feature>
<dbReference type="GO" id="GO:0035556">
    <property type="term" value="P:intracellular signal transduction"/>
    <property type="evidence" value="ECO:0007669"/>
    <property type="project" value="InterPro"/>
</dbReference>
<dbReference type="EMBL" id="JAEKJA010000003">
    <property type="protein sequence ID" value="MBJ3775228.1"/>
    <property type="molecule type" value="Genomic_DNA"/>
</dbReference>
<keyword evidence="3 4" id="KW-0472">Membrane</keyword>
<dbReference type="Pfam" id="PF00211">
    <property type="entry name" value="Guanylate_cyc"/>
    <property type="match status" value="1"/>
</dbReference>
<dbReference type="InterPro" id="IPR001041">
    <property type="entry name" value="2Fe-2S_ferredoxin-type"/>
</dbReference>
<dbReference type="SMART" id="SM00044">
    <property type="entry name" value="CYCc"/>
    <property type="match status" value="1"/>
</dbReference>
<feature type="transmembrane region" description="Helical" evidence="4">
    <location>
        <begin position="91"/>
        <end position="119"/>
    </location>
</feature>
<dbReference type="GO" id="GO:0006171">
    <property type="term" value="P:cAMP biosynthetic process"/>
    <property type="evidence" value="ECO:0007669"/>
    <property type="project" value="TreeGrafter"/>
</dbReference>
<dbReference type="InterPro" id="IPR034804">
    <property type="entry name" value="SQR/QFR_C/D"/>
</dbReference>
<feature type="transmembrane region" description="Helical" evidence="4">
    <location>
        <begin position="139"/>
        <end position="161"/>
    </location>
</feature>
<dbReference type="SUPFAM" id="SSF81343">
    <property type="entry name" value="Fumarate reductase respiratory complex transmembrane subunits"/>
    <property type="match status" value="1"/>
</dbReference>
<dbReference type="PROSITE" id="PS50125">
    <property type="entry name" value="GUANYLATE_CYCLASE_2"/>
    <property type="match status" value="1"/>
</dbReference>
<dbReference type="Gene3D" id="3.30.70.1230">
    <property type="entry name" value="Nucleotide cyclase"/>
    <property type="match status" value="1"/>
</dbReference>
<dbReference type="GO" id="GO:0004016">
    <property type="term" value="F:adenylate cyclase activity"/>
    <property type="evidence" value="ECO:0007669"/>
    <property type="project" value="UniProtKB-ARBA"/>
</dbReference>
<dbReference type="AlphaFoldDB" id="A0A934MF95"/>
<evidence type="ECO:0000256" key="1">
    <source>
        <dbReference type="ARBA" id="ARBA00004651"/>
    </source>
</evidence>
<dbReference type="PANTHER" id="PTHR43081">
    <property type="entry name" value="ADENYLATE CYCLASE, TERMINAL-DIFFERENTIATION SPECIFIC-RELATED"/>
    <property type="match status" value="1"/>
</dbReference>
<evidence type="ECO:0000259" key="6">
    <source>
        <dbReference type="PROSITE" id="PS51085"/>
    </source>
</evidence>
<comment type="caution">
    <text evidence="7">The sequence shown here is derived from an EMBL/GenBank/DDBJ whole genome shotgun (WGS) entry which is preliminary data.</text>
</comment>
<feature type="domain" description="2Fe-2S ferredoxin-type" evidence="6">
    <location>
        <begin position="259"/>
        <end position="354"/>
    </location>
</feature>
<dbReference type="Pfam" id="PF00111">
    <property type="entry name" value="Fer2"/>
    <property type="match status" value="1"/>
</dbReference>
<dbReference type="GO" id="GO:0005886">
    <property type="term" value="C:plasma membrane"/>
    <property type="evidence" value="ECO:0007669"/>
    <property type="project" value="UniProtKB-SubCell"/>
</dbReference>
<dbReference type="SUPFAM" id="SSF55073">
    <property type="entry name" value="Nucleotide cyclase"/>
    <property type="match status" value="1"/>
</dbReference>
<dbReference type="SUPFAM" id="SSF54292">
    <property type="entry name" value="2Fe-2S ferredoxin-like"/>
    <property type="match status" value="1"/>
</dbReference>
<dbReference type="PROSITE" id="PS51085">
    <property type="entry name" value="2FE2S_FER_2"/>
    <property type="match status" value="1"/>
</dbReference>
<evidence type="ECO:0000256" key="2">
    <source>
        <dbReference type="ARBA" id="ARBA00022475"/>
    </source>
</evidence>
<evidence type="ECO:0000256" key="3">
    <source>
        <dbReference type="ARBA" id="ARBA00023136"/>
    </source>
</evidence>
<keyword evidence="4" id="KW-0812">Transmembrane</keyword>
<feature type="transmembrane region" description="Helical" evidence="4">
    <location>
        <begin position="231"/>
        <end position="249"/>
    </location>
</feature>
<feature type="transmembrane region" description="Helical" evidence="4">
    <location>
        <begin position="20"/>
        <end position="41"/>
    </location>
</feature>
<feature type="domain" description="Guanylate cyclase" evidence="5">
    <location>
        <begin position="378"/>
        <end position="510"/>
    </location>
</feature>
<dbReference type="PANTHER" id="PTHR43081:SF17">
    <property type="entry name" value="BLL5647 PROTEIN"/>
    <property type="match status" value="1"/>
</dbReference>
<dbReference type="InterPro" id="IPR050697">
    <property type="entry name" value="Adenylyl/Guanylyl_Cyclase_3/4"/>
</dbReference>
<evidence type="ECO:0000256" key="4">
    <source>
        <dbReference type="SAM" id="Phobius"/>
    </source>
</evidence>
<feature type="transmembrane region" description="Helical" evidence="4">
    <location>
        <begin position="173"/>
        <end position="194"/>
    </location>
</feature>
<dbReference type="GO" id="GO:0051536">
    <property type="term" value="F:iron-sulfur cluster binding"/>
    <property type="evidence" value="ECO:0007669"/>
    <property type="project" value="InterPro"/>
</dbReference>
<evidence type="ECO:0000313" key="8">
    <source>
        <dbReference type="Proteomes" id="UP000609531"/>
    </source>
</evidence>
<dbReference type="Proteomes" id="UP000609531">
    <property type="component" value="Unassembled WGS sequence"/>
</dbReference>
<protein>
    <submittedName>
        <fullName evidence="7">2Fe-2S iron-sulfur cluster binding domain-containing protein</fullName>
    </submittedName>
</protein>
<dbReference type="InterPro" id="IPR029787">
    <property type="entry name" value="Nucleotide_cyclase"/>
</dbReference>
<dbReference type="CDD" id="cd07302">
    <property type="entry name" value="CHD"/>
    <property type="match status" value="1"/>
</dbReference>
<dbReference type="Gene3D" id="3.10.20.30">
    <property type="match status" value="1"/>
</dbReference>
<proteinExistence type="predicted"/>
<dbReference type="InterPro" id="IPR036010">
    <property type="entry name" value="2Fe-2S_ferredoxin-like_sf"/>
</dbReference>
<keyword evidence="2" id="KW-1003">Cell membrane</keyword>
<name>A0A934MF95_9HYPH</name>